<dbReference type="SUPFAM" id="SSF103473">
    <property type="entry name" value="MFS general substrate transporter"/>
    <property type="match status" value="1"/>
</dbReference>
<dbReference type="PANTHER" id="PTHR12778:SF10">
    <property type="entry name" value="MAJOR FACILITATOR SUPERFAMILY DOMAIN-CONTAINING PROTEIN 3"/>
    <property type="match status" value="1"/>
</dbReference>
<feature type="domain" description="Major facilitator superfamily (MFS) profile" evidence="7">
    <location>
        <begin position="11"/>
        <end position="426"/>
    </location>
</feature>
<dbReference type="STRING" id="1513271.XM47_06680"/>
<dbReference type="GO" id="GO:0016020">
    <property type="term" value="C:membrane"/>
    <property type="evidence" value="ECO:0007669"/>
    <property type="project" value="UniProtKB-SubCell"/>
</dbReference>
<dbReference type="GO" id="GO:0022857">
    <property type="term" value="F:transmembrane transporter activity"/>
    <property type="evidence" value="ECO:0007669"/>
    <property type="project" value="InterPro"/>
</dbReference>
<dbReference type="InterPro" id="IPR011701">
    <property type="entry name" value="MFS"/>
</dbReference>
<comment type="caution">
    <text evidence="8">The sequence shown here is derived from an EMBL/GenBank/DDBJ whole genome shotgun (WGS) entry which is preliminary data.</text>
</comment>
<evidence type="ECO:0000256" key="2">
    <source>
        <dbReference type="ARBA" id="ARBA00022448"/>
    </source>
</evidence>
<comment type="subcellular location">
    <subcellularLocation>
        <location evidence="1">Membrane</location>
        <topology evidence="1">Multi-pass membrane protein</topology>
    </subcellularLocation>
</comment>
<evidence type="ECO:0000256" key="4">
    <source>
        <dbReference type="ARBA" id="ARBA00022989"/>
    </source>
</evidence>
<dbReference type="FunFam" id="1.20.1250.20:FF:000072">
    <property type="entry name" value="Muropeptide transporter AmpG"/>
    <property type="match status" value="1"/>
</dbReference>
<dbReference type="PATRIC" id="fig|1513271.3.peg.1370"/>
<feature type="transmembrane region" description="Helical" evidence="6">
    <location>
        <begin position="12"/>
        <end position="33"/>
    </location>
</feature>
<keyword evidence="3 6" id="KW-0812">Transmembrane</keyword>
<evidence type="ECO:0000256" key="6">
    <source>
        <dbReference type="SAM" id="Phobius"/>
    </source>
</evidence>
<dbReference type="InterPro" id="IPR036259">
    <property type="entry name" value="MFS_trans_sf"/>
</dbReference>
<evidence type="ECO:0000256" key="5">
    <source>
        <dbReference type="ARBA" id="ARBA00023136"/>
    </source>
</evidence>
<sequence>MRWLSVYSNPKVVSLFFLGFSSGLPLLLVFSTLSFWLREAGIDKASIGMLSWVALAYAIKFLWSPLIDQFKLPLLNKLFGRRRSWMLTSQIAIMLSLFAMGLANPSESLFIFALLAVVVAFSSATQDIVIDAYRIDAAPTDLQAAMAATYLAGYRIAMIVSGAGSLVIAAWLSPSIEEYSNQAWQQTYQIMAFLLLPGLLTTLLVKEPEAVTSSENNKAKTFIQHFTHAFWQPVSDFFIRYGKIAIPLICLISLYRLSDVVMGVMANPFYIDTGFNKTEIASIAKVYGVIMTLAGAAIGGIILKQKGTLFGLFVGGLLAALTNVFFVSLSMVGPNLTLLTAVISIDNLSAGIATAAFIAFLSGLTNKEFSATQYAIFSSTMLLLPKFVAGFSGFAVEAYDYTAFFIGTAVLGLPALGLIIYLAKHKTKINL</sequence>
<reference evidence="8 9" key="1">
    <citation type="submission" date="2015-04" db="EMBL/GenBank/DDBJ databases">
        <title>Draft Genome Sequence of the Novel Agar-Digesting Marine Bacterium Q1.</title>
        <authorList>
            <person name="Li Y."/>
            <person name="Li D."/>
            <person name="Chen G."/>
            <person name="Du Z."/>
        </authorList>
    </citation>
    <scope>NUCLEOTIDE SEQUENCE [LARGE SCALE GENOMIC DNA]</scope>
    <source>
        <strain evidence="8 9">Q1</strain>
    </source>
</reference>
<feature type="transmembrane region" description="Helical" evidence="6">
    <location>
        <begin position="244"/>
        <end position="266"/>
    </location>
</feature>
<dbReference type="PROSITE" id="PS50850">
    <property type="entry name" value="MFS"/>
    <property type="match status" value="1"/>
</dbReference>
<evidence type="ECO:0000259" key="7">
    <source>
        <dbReference type="PROSITE" id="PS50850"/>
    </source>
</evidence>
<feature type="transmembrane region" description="Helical" evidence="6">
    <location>
        <begin position="374"/>
        <end position="395"/>
    </location>
</feature>
<feature type="transmembrane region" description="Helical" evidence="6">
    <location>
        <begin position="109"/>
        <end position="130"/>
    </location>
</feature>
<keyword evidence="9" id="KW-1185">Reference proteome</keyword>
<keyword evidence="5 6" id="KW-0472">Membrane</keyword>
<keyword evidence="2" id="KW-0813">Transport</keyword>
<name>A0A0J8JMN7_9ALTE</name>
<evidence type="ECO:0000256" key="3">
    <source>
        <dbReference type="ARBA" id="ARBA00022692"/>
    </source>
</evidence>
<feature type="transmembrane region" description="Helical" evidence="6">
    <location>
        <begin position="151"/>
        <end position="172"/>
    </location>
</feature>
<feature type="transmembrane region" description="Helical" evidence="6">
    <location>
        <begin position="286"/>
        <end position="303"/>
    </location>
</feature>
<dbReference type="OrthoDB" id="9787815at2"/>
<dbReference type="AlphaFoldDB" id="A0A0J8JMN7"/>
<feature type="transmembrane region" description="Helical" evidence="6">
    <location>
        <begin position="187"/>
        <end position="205"/>
    </location>
</feature>
<evidence type="ECO:0000313" key="8">
    <source>
        <dbReference type="EMBL" id="KMT65876.1"/>
    </source>
</evidence>
<feature type="transmembrane region" description="Helical" evidence="6">
    <location>
        <begin position="310"/>
        <end position="332"/>
    </location>
</feature>
<feature type="transmembrane region" description="Helical" evidence="6">
    <location>
        <begin position="338"/>
        <end position="362"/>
    </location>
</feature>
<evidence type="ECO:0000256" key="1">
    <source>
        <dbReference type="ARBA" id="ARBA00004141"/>
    </source>
</evidence>
<dbReference type="NCBIfam" id="TIGR00901">
    <property type="entry name" value="2A0125"/>
    <property type="match status" value="1"/>
</dbReference>
<dbReference type="InterPro" id="IPR020846">
    <property type="entry name" value="MFS_dom"/>
</dbReference>
<dbReference type="Gene3D" id="1.20.1250.20">
    <property type="entry name" value="MFS general substrate transporter like domains"/>
    <property type="match status" value="2"/>
</dbReference>
<dbReference type="PANTHER" id="PTHR12778">
    <property type="entry name" value="SOLUTE CARRIER FAMILY 33 ACETYL-COA TRANSPORTER -RELATED"/>
    <property type="match status" value="1"/>
</dbReference>
<proteinExistence type="predicted"/>
<protein>
    <submittedName>
        <fullName evidence="8">MFS transporter</fullName>
    </submittedName>
</protein>
<keyword evidence="4 6" id="KW-1133">Transmembrane helix</keyword>
<dbReference type="EMBL" id="LAZL01000008">
    <property type="protein sequence ID" value="KMT65876.1"/>
    <property type="molecule type" value="Genomic_DNA"/>
</dbReference>
<gene>
    <name evidence="8" type="ORF">XM47_06680</name>
</gene>
<dbReference type="Proteomes" id="UP000037600">
    <property type="component" value="Unassembled WGS sequence"/>
</dbReference>
<feature type="transmembrane region" description="Helical" evidence="6">
    <location>
        <begin position="401"/>
        <end position="423"/>
    </location>
</feature>
<feature type="transmembrane region" description="Helical" evidence="6">
    <location>
        <begin position="45"/>
        <end position="63"/>
    </location>
</feature>
<evidence type="ECO:0000313" key="9">
    <source>
        <dbReference type="Proteomes" id="UP000037600"/>
    </source>
</evidence>
<accession>A0A0J8JMN7</accession>
<dbReference type="InterPro" id="IPR004752">
    <property type="entry name" value="AmpG_permease/AT-1"/>
</dbReference>
<dbReference type="Pfam" id="PF07690">
    <property type="entry name" value="MFS_1"/>
    <property type="match status" value="1"/>
</dbReference>
<organism evidence="8 9">
    <name type="scientific">Catenovulum maritimum</name>
    <dbReference type="NCBI Taxonomy" id="1513271"/>
    <lineage>
        <taxon>Bacteria</taxon>
        <taxon>Pseudomonadati</taxon>
        <taxon>Pseudomonadota</taxon>
        <taxon>Gammaproteobacteria</taxon>
        <taxon>Alteromonadales</taxon>
        <taxon>Alteromonadaceae</taxon>
        <taxon>Catenovulum</taxon>
    </lineage>
</organism>
<feature type="transmembrane region" description="Helical" evidence="6">
    <location>
        <begin position="84"/>
        <end position="103"/>
    </location>
</feature>